<dbReference type="Gene3D" id="3.40.109.10">
    <property type="entry name" value="NADH Oxidase"/>
    <property type="match status" value="2"/>
</dbReference>
<evidence type="ECO:0000259" key="1">
    <source>
        <dbReference type="Pfam" id="PF00899"/>
    </source>
</evidence>
<dbReference type="Pfam" id="PF00899">
    <property type="entry name" value="ThiF"/>
    <property type="match status" value="1"/>
</dbReference>
<sequence length="658" mass="72397">MGLTPKLDKPDAIDATVVRNVDVISPVEQAALRAGRLLVAGCGSVGGSIVEPLVRMGLGAVVLADPEDFDLSNINRQACLLADVGRSKAEVLDERARAINPHLDSHVLVDGLTDENIEEAFTGVNLVFDAVDAATSPWAKYRLHEIACERRIPVMAGFDFGGKAVVYVFDYRLRSTTPFYGRATAQAHREGRLADCLKWLGYRHYPADFLPIIQDRLISRKPWPQVAYCVQAMGALGTRAAVELLAHRRVPHVLSFDAHMAMRGPWARIREVSRIPLRLLGALAASRRAPSAAVAPEAELDPLQKRLASDPVLKRVLEAMVTAPSPHNCQPWQFHLLPGRSIRIGWNRARGLPAVDPQAWAIAYSLGCALEAAATIADVDFEPAPPGNETDPDYFAGTLHVRGFRAADYARGLGLLHERSTHRHAFLDVPLPANVAARCDELAAPLRARAVCARPEPDLLHSLGFDGALTLFRQPAYVRELFEHLRLSDAQELATPTGFSADSLVLDPFSLRALSLLRAFPRLHRWADRFGLARLMAHWSTAILRKRANYVVVSTDDWTSSGRVNVGRALMRVWLELGRSHFVCQPVDFPISSEAGRARIREIFGLDPSQRPVVLLRVGRARRRHLRRSPRLPLAAFCIVEPTAEATATPLPATAVEA</sequence>
<dbReference type="PANTHER" id="PTHR43267:SF1">
    <property type="entry name" value="TRNA THREONYLCARBAMOYLADENOSINE DEHYDRATASE"/>
    <property type="match status" value="1"/>
</dbReference>
<evidence type="ECO:0000313" key="3">
    <source>
        <dbReference type="Proteomes" id="UP000623419"/>
    </source>
</evidence>
<dbReference type="InterPro" id="IPR000415">
    <property type="entry name" value="Nitroreductase-like"/>
</dbReference>
<dbReference type="InterPro" id="IPR000594">
    <property type="entry name" value="ThiF_NAD_FAD-bd"/>
</dbReference>
<dbReference type="CDD" id="cd01483">
    <property type="entry name" value="E1_enzyme_family"/>
    <property type="match status" value="1"/>
</dbReference>
<dbReference type="Gene3D" id="3.40.50.720">
    <property type="entry name" value="NAD(P)-binding Rossmann-like Domain"/>
    <property type="match status" value="1"/>
</dbReference>
<dbReference type="Proteomes" id="UP000623419">
    <property type="component" value="Unassembled WGS sequence"/>
</dbReference>
<dbReference type="InterPro" id="IPR035985">
    <property type="entry name" value="Ubiquitin-activating_enz"/>
</dbReference>
<accession>A0ABQ1HLZ8</accession>
<organism evidence="2 3">
    <name type="scientific">Arenimonas soli</name>
    <dbReference type="NCBI Taxonomy" id="2269504"/>
    <lineage>
        <taxon>Bacteria</taxon>
        <taxon>Pseudomonadati</taxon>
        <taxon>Pseudomonadota</taxon>
        <taxon>Gammaproteobacteria</taxon>
        <taxon>Lysobacterales</taxon>
        <taxon>Lysobacteraceae</taxon>
        <taxon>Arenimonas</taxon>
    </lineage>
</organism>
<dbReference type="PANTHER" id="PTHR43267">
    <property type="entry name" value="TRNA THREONYLCARBAMOYLADENOSINE DEHYDRATASE"/>
    <property type="match status" value="1"/>
</dbReference>
<gene>
    <name evidence="2" type="ORF">GCM10011521_20240</name>
</gene>
<proteinExistence type="predicted"/>
<dbReference type="EMBL" id="BMKC01000002">
    <property type="protein sequence ID" value="GGA81853.1"/>
    <property type="molecule type" value="Genomic_DNA"/>
</dbReference>
<evidence type="ECO:0000313" key="2">
    <source>
        <dbReference type="EMBL" id="GGA81853.1"/>
    </source>
</evidence>
<reference evidence="3" key="1">
    <citation type="journal article" date="2019" name="Int. J. Syst. Evol. Microbiol.">
        <title>The Global Catalogue of Microorganisms (GCM) 10K type strain sequencing project: providing services to taxonomists for standard genome sequencing and annotation.</title>
        <authorList>
            <consortium name="The Broad Institute Genomics Platform"/>
            <consortium name="The Broad Institute Genome Sequencing Center for Infectious Disease"/>
            <person name="Wu L."/>
            <person name="Ma J."/>
        </authorList>
    </citation>
    <scope>NUCLEOTIDE SEQUENCE [LARGE SCALE GENOMIC DNA]</scope>
    <source>
        <strain evidence="3">CGMCC 1.15905</strain>
    </source>
</reference>
<feature type="domain" description="THIF-type NAD/FAD binding fold" evidence="1">
    <location>
        <begin position="20"/>
        <end position="196"/>
    </location>
</feature>
<protein>
    <recommendedName>
        <fullName evidence="1">THIF-type NAD/FAD binding fold domain-containing protein</fullName>
    </recommendedName>
</protein>
<dbReference type="SUPFAM" id="SSF55469">
    <property type="entry name" value="FMN-dependent nitroreductase-like"/>
    <property type="match status" value="1"/>
</dbReference>
<comment type="caution">
    <text evidence="2">The sequence shown here is derived from an EMBL/GenBank/DDBJ whole genome shotgun (WGS) entry which is preliminary data.</text>
</comment>
<dbReference type="InterPro" id="IPR045886">
    <property type="entry name" value="ThiF/MoeB/HesA"/>
</dbReference>
<name>A0ABQ1HLZ8_9GAMM</name>
<keyword evidence="3" id="KW-1185">Reference proteome</keyword>
<dbReference type="SUPFAM" id="SSF69572">
    <property type="entry name" value="Activating enzymes of the ubiquitin-like proteins"/>
    <property type="match status" value="1"/>
</dbReference>
<dbReference type="RefSeq" id="WP_188663762.1">
    <property type="nucleotide sequence ID" value="NZ_BMKC01000002.1"/>
</dbReference>